<feature type="transmembrane region" description="Helical" evidence="1">
    <location>
        <begin position="60"/>
        <end position="78"/>
    </location>
</feature>
<feature type="transmembrane region" description="Helical" evidence="1">
    <location>
        <begin position="34"/>
        <end position="54"/>
    </location>
</feature>
<dbReference type="eggNOG" id="ENOG50326AC">
    <property type="taxonomic scope" value="Bacteria"/>
</dbReference>
<proteinExistence type="predicted"/>
<keyword evidence="1" id="KW-0472">Membrane</keyword>
<protein>
    <submittedName>
        <fullName evidence="2">Uncharacterized protein</fullName>
    </submittedName>
</protein>
<evidence type="ECO:0000313" key="3">
    <source>
        <dbReference type="Proteomes" id="UP000001685"/>
    </source>
</evidence>
<dbReference type="Proteomes" id="UP000001685">
    <property type="component" value="Chromosome"/>
</dbReference>
<gene>
    <name evidence="2" type="ordered locus">SGR_2428</name>
</gene>
<accession>B1W1N2</accession>
<dbReference type="EMBL" id="AP009493">
    <property type="protein sequence ID" value="BAG19257.1"/>
    <property type="molecule type" value="Genomic_DNA"/>
</dbReference>
<name>B1W1N2_STRGG</name>
<evidence type="ECO:0000313" key="2">
    <source>
        <dbReference type="EMBL" id="BAG19257.1"/>
    </source>
</evidence>
<dbReference type="AlphaFoldDB" id="B1W1N2"/>
<evidence type="ECO:0000256" key="1">
    <source>
        <dbReference type="SAM" id="Phobius"/>
    </source>
</evidence>
<reference evidence="3" key="1">
    <citation type="journal article" date="2008" name="J. Bacteriol.">
        <title>Genome sequence of the streptomycin-producing microorganism Streptomyces griseus IFO 13350.</title>
        <authorList>
            <person name="Ohnishi Y."/>
            <person name="Ishikawa J."/>
            <person name="Hara H."/>
            <person name="Suzuki H."/>
            <person name="Ikenoya M."/>
            <person name="Ikeda H."/>
            <person name="Yamashita A."/>
            <person name="Hattori M."/>
            <person name="Horinouchi S."/>
        </authorList>
    </citation>
    <scope>NUCLEOTIDE SEQUENCE [LARGE SCALE GENOMIC DNA]</scope>
    <source>
        <strain evidence="3">JCM 4626 / NBRC 13350</strain>
    </source>
</reference>
<organism evidence="2 3">
    <name type="scientific">Streptomyces griseus subsp. griseus (strain JCM 4626 / CBS 651.72 / NBRC 13350 / KCC S-0626 / ISP 5235)</name>
    <dbReference type="NCBI Taxonomy" id="455632"/>
    <lineage>
        <taxon>Bacteria</taxon>
        <taxon>Bacillati</taxon>
        <taxon>Actinomycetota</taxon>
        <taxon>Actinomycetes</taxon>
        <taxon>Kitasatosporales</taxon>
        <taxon>Streptomycetaceae</taxon>
        <taxon>Streptomyces</taxon>
    </lineage>
</organism>
<sequence length="86" mass="9211">MRSRSIGPREGVGMSMPEPHVGWTVEQRAAVKRYLRFAAAFGFVGIVLSVFLIASGNSGGWALLGIIGCVSVTGWFFIRRGKNGPA</sequence>
<dbReference type="KEGG" id="sgr:SGR_2428"/>
<dbReference type="HOGENOM" id="CLU_191584_0_0_11"/>
<keyword evidence="1" id="KW-0812">Transmembrane</keyword>
<keyword evidence="1" id="KW-1133">Transmembrane helix</keyword>